<dbReference type="Proteomes" id="UP000800235">
    <property type="component" value="Unassembled WGS sequence"/>
</dbReference>
<feature type="compositionally biased region" description="Basic and acidic residues" evidence="4">
    <location>
        <begin position="134"/>
        <end position="161"/>
    </location>
</feature>
<gene>
    <name evidence="6" type="ORF">EJ08DRAFT_688600</name>
</gene>
<feature type="compositionally biased region" description="Basic and acidic residues" evidence="4">
    <location>
        <begin position="7"/>
        <end position="35"/>
    </location>
</feature>
<organism evidence="6 7">
    <name type="scientific">Tothia fuscella</name>
    <dbReference type="NCBI Taxonomy" id="1048955"/>
    <lineage>
        <taxon>Eukaryota</taxon>
        <taxon>Fungi</taxon>
        <taxon>Dikarya</taxon>
        <taxon>Ascomycota</taxon>
        <taxon>Pezizomycotina</taxon>
        <taxon>Dothideomycetes</taxon>
        <taxon>Pleosporomycetidae</taxon>
        <taxon>Venturiales</taxon>
        <taxon>Cylindrosympodiaceae</taxon>
        <taxon>Tothia</taxon>
    </lineage>
</organism>
<sequence>MAGIKRKQTEDGSKSGDNVKPKKSKSEPTKAEAKFNLKLARGSKPKSVPSTAKAEAILTLNGKEKPSKMENTHKKEIKPIEKVSKKKSKASEDTDLAESDTTESENGFYGFSASKDVETNDGGVSLDAEDELSEEKPAKKIKTEHGAKPKADEKPNRKANGEDASNGANNSKESHIKQKALARERKALKPNADEIQRAKKLWERLRRKSHVPKEERGQLLEELFEIVTGRVKDFVFKHDSVRTIQCALKYSTMPQRRMIAEELKGNFKNLAESRYAKFLIGKLIVEGDDKIRDMIIPEFYGHVRRMINHPEASWILDDIYRGVALKEQKAILLREFYGTEFALLRFTGEAKPTAELSEILSQSPEKRKPIMDYLHGLINQLIQKKLTGFTMLHDAMLQYFLNVSAGSSEMADFLKLIIGDAKEEEVDLLKNLAFTKPGSRVVCLALAHGTAKERKLILRAYNETISMLAVDPNGHAILLTAYEVIDDTRETIRRVFTELVSLNKDATAEGQREKILPLSENLIGRIPLLYPFAGAAKWLINNQQTQELLNEIITIRTSTSKKAPETRRLELISALSPPLLSAVTDNAKDLIQSSYGCQLISEVLLDAVGDKSSAVSAVAEVASGDPASEGHVAQSATTGRMLKTLIAGGHFNPKEKKVVVADSTLGFGNQLYDQISPFVKQWATGESSFVIVALLESDSFDNKDDLRKKLREAKKDLGDAATKKPIMAVKEDVNDEEVKNKKSKKSGESKDKPIGNAGARMLLNILKA</sequence>
<keyword evidence="7" id="KW-1185">Reference proteome</keyword>
<accession>A0A9P4TXH1</accession>
<evidence type="ECO:0000256" key="3">
    <source>
        <dbReference type="ARBA" id="ARBA00024893"/>
    </source>
</evidence>
<dbReference type="PANTHER" id="PTHR13389">
    <property type="entry name" value="PUMILIO HOMOLOG 3"/>
    <property type="match status" value="1"/>
</dbReference>
<evidence type="ECO:0000256" key="1">
    <source>
        <dbReference type="ARBA" id="ARBA00022737"/>
    </source>
</evidence>
<dbReference type="InterPro" id="IPR016024">
    <property type="entry name" value="ARM-type_fold"/>
</dbReference>
<dbReference type="GO" id="GO:0006417">
    <property type="term" value="P:regulation of translation"/>
    <property type="evidence" value="ECO:0007669"/>
    <property type="project" value="TreeGrafter"/>
</dbReference>
<evidence type="ECO:0000313" key="6">
    <source>
        <dbReference type="EMBL" id="KAF2428843.1"/>
    </source>
</evidence>
<dbReference type="InterPro" id="IPR001313">
    <property type="entry name" value="Pumilio_RNA-bd_rpt"/>
</dbReference>
<dbReference type="SMART" id="SM00025">
    <property type="entry name" value="Pumilio"/>
    <property type="match status" value="4"/>
</dbReference>
<dbReference type="InterPro" id="IPR012959">
    <property type="entry name" value="CPL_dom"/>
</dbReference>
<dbReference type="GO" id="GO:0005730">
    <property type="term" value="C:nucleolus"/>
    <property type="evidence" value="ECO:0007669"/>
    <property type="project" value="TreeGrafter"/>
</dbReference>
<dbReference type="Gene3D" id="1.25.10.10">
    <property type="entry name" value="Leucine-rich Repeat Variant"/>
    <property type="match status" value="1"/>
</dbReference>
<dbReference type="GO" id="GO:0003729">
    <property type="term" value="F:mRNA binding"/>
    <property type="evidence" value="ECO:0007669"/>
    <property type="project" value="TreeGrafter"/>
</dbReference>
<feature type="domain" description="PUM-HD" evidence="5">
    <location>
        <begin position="197"/>
        <end position="607"/>
    </location>
</feature>
<feature type="region of interest" description="Disordered" evidence="4">
    <location>
        <begin position="1"/>
        <end position="176"/>
    </location>
</feature>
<dbReference type="InterPro" id="IPR011989">
    <property type="entry name" value="ARM-like"/>
</dbReference>
<feature type="compositionally biased region" description="Basic and acidic residues" evidence="4">
    <location>
        <begin position="62"/>
        <end position="83"/>
    </location>
</feature>
<proteinExistence type="predicted"/>
<dbReference type="Pfam" id="PF08144">
    <property type="entry name" value="CPL"/>
    <property type="match status" value="1"/>
</dbReference>
<evidence type="ECO:0000313" key="7">
    <source>
        <dbReference type="Proteomes" id="UP000800235"/>
    </source>
</evidence>
<evidence type="ECO:0000256" key="2">
    <source>
        <dbReference type="ARBA" id="ARBA00022884"/>
    </source>
</evidence>
<reference evidence="6" key="1">
    <citation type="journal article" date="2020" name="Stud. Mycol.">
        <title>101 Dothideomycetes genomes: a test case for predicting lifestyles and emergence of pathogens.</title>
        <authorList>
            <person name="Haridas S."/>
            <person name="Albert R."/>
            <person name="Binder M."/>
            <person name="Bloem J."/>
            <person name="Labutti K."/>
            <person name="Salamov A."/>
            <person name="Andreopoulos B."/>
            <person name="Baker S."/>
            <person name="Barry K."/>
            <person name="Bills G."/>
            <person name="Bluhm B."/>
            <person name="Cannon C."/>
            <person name="Castanera R."/>
            <person name="Culley D."/>
            <person name="Daum C."/>
            <person name="Ezra D."/>
            <person name="Gonzalez J."/>
            <person name="Henrissat B."/>
            <person name="Kuo A."/>
            <person name="Liang C."/>
            <person name="Lipzen A."/>
            <person name="Lutzoni F."/>
            <person name="Magnuson J."/>
            <person name="Mondo S."/>
            <person name="Nolan M."/>
            <person name="Ohm R."/>
            <person name="Pangilinan J."/>
            <person name="Park H.-J."/>
            <person name="Ramirez L."/>
            <person name="Alfaro M."/>
            <person name="Sun H."/>
            <person name="Tritt A."/>
            <person name="Yoshinaga Y."/>
            <person name="Zwiers L.-H."/>
            <person name="Turgeon B."/>
            <person name="Goodwin S."/>
            <person name="Spatafora J."/>
            <person name="Crous P."/>
            <person name="Grigoriev I."/>
        </authorList>
    </citation>
    <scope>NUCLEOTIDE SEQUENCE</scope>
    <source>
        <strain evidence="6">CBS 130266</strain>
    </source>
</reference>
<dbReference type="InterPro" id="IPR040059">
    <property type="entry name" value="PUM3"/>
</dbReference>
<feature type="compositionally biased region" description="Acidic residues" evidence="4">
    <location>
        <begin position="93"/>
        <end position="103"/>
    </location>
</feature>
<keyword evidence="2" id="KW-0694">RNA-binding</keyword>
<dbReference type="OrthoDB" id="497380at2759"/>
<dbReference type="EMBL" id="MU007052">
    <property type="protein sequence ID" value="KAF2428843.1"/>
    <property type="molecule type" value="Genomic_DNA"/>
</dbReference>
<protein>
    <submittedName>
        <fullName evidence="6">ARM repeat-containing protein</fullName>
    </submittedName>
</protein>
<comment type="function">
    <text evidence="3">RNA-binding nucleolar protein required for pre-rRNA processing. Involved in production of 18S rRNA and assembly of small ribosomal subunit.</text>
</comment>
<dbReference type="PROSITE" id="PS50303">
    <property type="entry name" value="PUM_HD"/>
    <property type="match status" value="1"/>
</dbReference>
<comment type="caution">
    <text evidence="6">The sequence shown here is derived from an EMBL/GenBank/DDBJ whole genome shotgun (WGS) entry which is preliminary data.</text>
</comment>
<feature type="compositionally biased region" description="Basic and acidic residues" evidence="4">
    <location>
        <begin position="729"/>
        <end position="753"/>
    </location>
</feature>
<dbReference type="InterPro" id="IPR033133">
    <property type="entry name" value="PUM-HD"/>
</dbReference>
<dbReference type="AlphaFoldDB" id="A0A9P4TXH1"/>
<name>A0A9P4TXH1_9PEZI</name>
<keyword evidence="1" id="KW-0677">Repeat</keyword>
<feature type="region of interest" description="Disordered" evidence="4">
    <location>
        <begin position="721"/>
        <end position="756"/>
    </location>
</feature>
<dbReference type="SUPFAM" id="SSF48371">
    <property type="entry name" value="ARM repeat"/>
    <property type="match status" value="1"/>
</dbReference>
<evidence type="ECO:0000259" key="5">
    <source>
        <dbReference type="PROSITE" id="PS50303"/>
    </source>
</evidence>
<evidence type="ECO:0000256" key="4">
    <source>
        <dbReference type="SAM" id="MobiDB-lite"/>
    </source>
</evidence>
<dbReference type="PANTHER" id="PTHR13389:SF0">
    <property type="entry name" value="PUMILIO HOMOLOG 3"/>
    <property type="match status" value="1"/>
</dbReference>